<keyword evidence="2" id="KW-1185">Reference proteome</keyword>
<comment type="caution">
    <text evidence="1">The sequence shown here is derived from an EMBL/GenBank/DDBJ whole genome shotgun (WGS) entry which is preliminary data.</text>
</comment>
<name>A0ACB8SMZ1_9AGAM</name>
<organism evidence="1 2">
    <name type="scientific">Artomyces pyxidatus</name>
    <dbReference type="NCBI Taxonomy" id="48021"/>
    <lineage>
        <taxon>Eukaryota</taxon>
        <taxon>Fungi</taxon>
        <taxon>Dikarya</taxon>
        <taxon>Basidiomycota</taxon>
        <taxon>Agaricomycotina</taxon>
        <taxon>Agaricomycetes</taxon>
        <taxon>Russulales</taxon>
        <taxon>Auriscalpiaceae</taxon>
        <taxon>Artomyces</taxon>
    </lineage>
</organism>
<dbReference type="EMBL" id="MU277244">
    <property type="protein sequence ID" value="KAI0057633.1"/>
    <property type="molecule type" value="Genomic_DNA"/>
</dbReference>
<dbReference type="Proteomes" id="UP000814140">
    <property type="component" value="Unassembled WGS sequence"/>
</dbReference>
<gene>
    <name evidence="1" type="ORF">BV25DRAFT_1830878</name>
</gene>
<reference evidence="1" key="2">
    <citation type="journal article" date="2022" name="New Phytol.">
        <title>Evolutionary transition to the ectomycorrhizal habit in the genomes of a hyperdiverse lineage of mushroom-forming fungi.</title>
        <authorList>
            <person name="Looney B."/>
            <person name="Miyauchi S."/>
            <person name="Morin E."/>
            <person name="Drula E."/>
            <person name="Courty P.E."/>
            <person name="Kohler A."/>
            <person name="Kuo A."/>
            <person name="LaButti K."/>
            <person name="Pangilinan J."/>
            <person name="Lipzen A."/>
            <person name="Riley R."/>
            <person name="Andreopoulos W."/>
            <person name="He G."/>
            <person name="Johnson J."/>
            <person name="Nolan M."/>
            <person name="Tritt A."/>
            <person name="Barry K.W."/>
            <person name="Grigoriev I.V."/>
            <person name="Nagy L.G."/>
            <person name="Hibbett D."/>
            <person name="Henrissat B."/>
            <person name="Matheny P.B."/>
            <person name="Labbe J."/>
            <person name="Martin F.M."/>
        </authorList>
    </citation>
    <scope>NUCLEOTIDE SEQUENCE</scope>
    <source>
        <strain evidence="1">HHB10654</strain>
    </source>
</reference>
<sequence length="249" mass="28636">MIFDYLSDDLYDVISLCLAHDHLLSIGIRTVNIIYRTSIATWTGKRVVCLGDYHKDDDLPEGMLTEEETAELAFDAESYTGSVYELADQGVVPDLRKLDSDFSMQIGRRDRQKLALLQPSYTTDDTWVLYNLSKHEYVRADALCDFSGYKWTDIFDRRIVVGFGTVLGARASWSSDGSVSMAYEGNLHRGVWAGDRFEITTLGRAVDREEWKDVSEEVIQELTEIWKSEYRNNWKKELAPPEPRSRHGW</sequence>
<proteinExistence type="predicted"/>
<protein>
    <submittedName>
        <fullName evidence="1">Uncharacterized protein</fullName>
    </submittedName>
</protein>
<accession>A0ACB8SMZ1</accession>
<evidence type="ECO:0000313" key="1">
    <source>
        <dbReference type="EMBL" id="KAI0057633.1"/>
    </source>
</evidence>
<reference evidence="1" key="1">
    <citation type="submission" date="2021-03" db="EMBL/GenBank/DDBJ databases">
        <authorList>
            <consortium name="DOE Joint Genome Institute"/>
            <person name="Ahrendt S."/>
            <person name="Looney B.P."/>
            <person name="Miyauchi S."/>
            <person name="Morin E."/>
            <person name="Drula E."/>
            <person name="Courty P.E."/>
            <person name="Chicoki N."/>
            <person name="Fauchery L."/>
            <person name="Kohler A."/>
            <person name="Kuo A."/>
            <person name="Labutti K."/>
            <person name="Pangilinan J."/>
            <person name="Lipzen A."/>
            <person name="Riley R."/>
            <person name="Andreopoulos W."/>
            <person name="He G."/>
            <person name="Johnson J."/>
            <person name="Barry K.W."/>
            <person name="Grigoriev I.V."/>
            <person name="Nagy L."/>
            <person name="Hibbett D."/>
            <person name="Henrissat B."/>
            <person name="Matheny P.B."/>
            <person name="Labbe J."/>
            <person name="Martin F."/>
        </authorList>
    </citation>
    <scope>NUCLEOTIDE SEQUENCE</scope>
    <source>
        <strain evidence="1">HHB10654</strain>
    </source>
</reference>
<evidence type="ECO:0000313" key="2">
    <source>
        <dbReference type="Proteomes" id="UP000814140"/>
    </source>
</evidence>